<dbReference type="AlphaFoldDB" id="A0A9P7SDM7"/>
<evidence type="ECO:0000313" key="2">
    <source>
        <dbReference type="Proteomes" id="UP000706124"/>
    </source>
</evidence>
<sequence length="127" mass="14188">MDPQDGNRTIEDIPIARGLDVFHSEAKDMGICDVAVFDRLIADGEYGDKSQQASFSKMDYTNTPGYTGIKLSLFEVLKQTAEGQNIWHKVDPDVETGPEPPDIEVLEQYIEDRTTDTHTPTTLEAIQ</sequence>
<accession>A0A9P7SDM7</accession>
<dbReference type="OrthoDB" id="10486849at2759"/>
<organism evidence="1 2">
    <name type="scientific">Claviceps pazoutovae</name>
    <dbReference type="NCBI Taxonomy" id="1649127"/>
    <lineage>
        <taxon>Eukaryota</taxon>
        <taxon>Fungi</taxon>
        <taxon>Dikarya</taxon>
        <taxon>Ascomycota</taxon>
        <taxon>Pezizomycotina</taxon>
        <taxon>Sordariomycetes</taxon>
        <taxon>Hypocreomycetidae</taxon>
        <taxon>Hypocreales</taxon>
        <taxon>Clavicipitaceae</taxon>
        <taxon>Claviceps</taxon>
    </lineage>
</organism>
<name>A0A9P7SDM7_9HYPO</name>
<reference evidence="1 2" key="1">
    <citation type="journal article" date="2020" name="bioRxiv">
        <title>Whole genome comparisons of ergot fungi reveals the divergence and evolution of species within the genus Claviceps are the result of varying mechanisms driving genome evolution and host range expansion.</title>
        <authorList>
            <person name="Wyka S.A."/>
            <person name="Mondo S.J."/>
            <person name="Liu M."/>
            <person name="Dettman J."/>
            <person name="Nalam V."/>
            <person name="Broders K.D."/>
        </authorList>
    </citation>
    <scope>NUCLEOTIDE SEQUENCE [LARGE SCALE GENOMIC DNA]</scope>
    <source>
        <strain evidence="1 2">CCC 1485</strain>
    </source>
</reference>
<protein>
    <submittedName>
        <fullName evidence="1">Uncharacterized protein</fullName>
    </submittedName>
</protein>
<dbReference type="Proteomes" id="UP000706124">
    <property type="component" value="Unassembled WGS sequence"/>
</dbReference>
<dbReference type="EMBL" id="SRPO01000804">
    <property type="protein sequence ID" value="KAG5929803.1"/>
    <property type="molecule type" value="Genomic_DNA"/>
</dbReference>
<evidence type="ECO:0000313" key="1">
    <source>
        <dbReference type="EMBL" id="KAG5929803.1"/>
    </source>
</evidence>
<keyword evidence="2" id="KW-1185">Reference proteome</keyword>
<proteinExistence type="predicted"/>
<comment type="caution">
    <text evidence="1">The sequence shown here is derived from an EMBL/GenBank/DDBJ whole genome shotgun (WGS) entry which is preliminary data.</text>
</comment>
<gene>
    <name evidence="1" type="ORF">E4U60_007320</name>
</gene>